<name>A0AAD6HVM5_9EURO</name>
<comment type="caution">
    <text evidence="2">The sequence shown here is derived from an EMBL/GenBank/DDBJ whole genome shotgun (WGS) entry which is preliminary data.</text>
</comment>
<sequence length="247" mass="28950">MNQNFYEDPKIIHQLFDHTVTRVSENLVVKSGKLRSHEARTLCFITANTTIPVPKVHNVRWENDQAVAITMDYMPGKRLDQAWETLDSDQKLSIAKELHSYINQLRELKGHYIGAVDRGKTVTGRNVFIKAGPFDTEQQFNEFLLGRIVRQAPDLLRHYAKHALWDNHEIVFIYSDIAPENILVEGGCVTVILDWEDAGWYPEYWEYTRAFRHLKPMPDWPEYLTLILPPKFEREYIGISFLNRISY</sequence>
<evidence type="ECO:0000313" key="2">
    <source>
        <dbReference type="EMBL" id="KAJ5740190.1"/>
    </source>
</evidence>
<dbReference type="InterPro" id="IPR051678">
    <property type="entry name" value="AGP_Transferase"/>
</dbReference>
<reference evidence="2" key="2">
    <citation type="submission" date="2023-01" db="EMBL/GenBank/DDBJ databases">
        <authorList>
            <person name="Petersen C."/>
        </authorList>
    </citation>
    <scope>NUCLEOTIDE SEQUENCE</scope>
    <source>
        <strain evidence="2">IBT 17514</strain>
    </source>
</reference>
<dbReference type="SUPFAM" id="SSF56112">
    <property type="entry name" value="Protein kinase-like (PK-like)"/>
    <property type="match status" value="1"/>
</dbReference>
<dbReference type="PANTHER" id="PTHR21310:SF58">
    <property type="entry name" value="AMINOGLYCOSIDE PHOSPHOTRANSFERASE DOMAIN-CONTAINING PROTEIN"/>
    <property type="match status" value="1"/>
</dbReference>
<gene>
    <name evidence="2" type="ORF">N7493_000062</name>
</gene>
<dbReference type="InterPro" id="IPR002575">
    <property type="entry name" value="Aminoglycoside_PTrfase"/>
</dbReference>
<accession>A0AAD6HVM5</accession>
<proteinExistence type="predicted"/>
<dbReference type="Proteomes" id="UP001215712">
    <property type="component" value="Unassembled WGS sequence"/>
</dbReference>
<protein>
    <submittedName>
        <fullName evidence="2">Aminoglycoside phosphotransferase</fullName>
    </submittedName>
</protein>
<reference evidence="2" key="1">
    <citation type="journal article" date="2023" name="IMA Fungus">
        <title>Comparative genomic study of the Penicillium genus elucidates a diverse pangenome and 15 lateral gene transfer events.</title>
        <authorList>
            <person name="Petersen C."/>
            <person name="Sorensen T."/>
            <person name="Nielsen M.R."/>
            <person name="Sondergaard T.E."/>
            <person name="Sorensen J.L."/>
            <person name="Fitzpatrick D.A."/>
            <person name="Frisvad J.C."/>
            <person name="Nielsen K.L."/>
        </authorList>
    </citation>
    <scope>NUCLEOTIDE SEQUENCE</scope>
    <source>
        <strain evidence="2">IBT 17514</strain>
    </source>
</reference>
<dbReference type="CDD" id="cd05120">
    <property type="entry name" value="APH_ChoK_like"/>
    <property type="match status" value="1"/>
</dbReference>
<dbReference type="PANTHER" id="PTHR21310">
    <property type="entry name" value="AMINOGLYCOSIDE PHOSPHOTRANSFERASE-RELATED-RELATED"/>
    <property type="match status" value="1"/>
</dbReference>
<organism evidence="2 3">
    <name type="scientific">Penicillium malachiteum</name>
    <dbReference type="NCBI Taxonomy" id="1324776"/>
    <lineage>
        <taxon>Eukaryota</taxon>
        <taxon>Fungi</taxon>
        <taxon>Dikarya</taxon>
        <taxon>Ascomycota</taxon>
        <taxon>Pezizomycotina</taxon>
        <taxon>Eurotiomycetes</taxon>
        <taxon>Eurotiomycetidae</taxon>
        <taxon>Eurotiales</taxon>
        <taxon>Aspergillaceae</taxon>
        <taxon>Penicillium</taxon>
    </lineage>
</organism>
<dbReference type="Gene3D" id="3.90.1200.10">
    <property type="match status" value="1"/>
</dbReference>
<evidence type="ECO:0000313" key="3">
    <source>
        <dbReference type="Proteomes" id="UP001215712"/>
    </source>
</evidence>
<dbReference type="Gene3D" id="3.30.200.150">
    <property type="match status" value="1"/>
</dbReference>
<keyword evidence="3" id="KW-1185">Reference proteome</keyword>
<dbReference type="EMBL" id="JAQJAN010000001">
    <property type="protein sequence ID" value="KAJ5740190.1"/>
    <property type="molecule type" value="Genomic_DNA"/>
</dbReference>
<evidence type="ECO:0000259" key="1">
    <source>
        <dbReference type="Pfam" id="PF01636"/>
    </source>
</evidence>
<dbReference type="InterPro" id="IPR011009">
    <property type="entry name" value="Kinase-like_dom_sf"/>
</dbReference>
<dbReference type="Pfam" id="PF01636">
    <property type="entry name" value="APH"/>
    <property type="match status" value="1"/>
</dbReference>
<feature type="domain" description="Aminoglycoside phosphotransferase" evidence="1">
    <location>
        <begin position="46"/>
        <end position="224"/>
    </location>
</feature>
<dbReference type="AlphaFoldDB" id="A0AAD6HVM5"/>